<sequence>MMKVAIVHGQMHRGSTYHIARMVADRLVSRDEDVEEFFLPKDGPTFCVGCYSCFNRGEEHCGHHEPVQRIVEAFRRADVIILDSPCYVFGVTGQMKTFLDHMGYAWMSHRPDPLMFQKTALVISTAAGAGAKSVTKQLKQNLFYWGVPQVLQYPCIVGAASWGEVKEEKKAAIVKDTAKLAARLARMAGNVKPGLKTRFMFTVMRLNQKRNDWNPLDKEHWERQGWLGKKRPW</sequence>
<dbReference type="Proteomes" id="UP001631969">
    <property type="component" value="Unassembled WGS sequence"/>
</dbReference>
<protein>
    <submittedName>
        <fullName evidence="1">Flavodoxin family protein</fullName>
    </submittedName>
</protein>
<organism evidence="1 2">
    <name type="scientific">Paenibacillus mesotrionivorans</name>
    <dbReference type="NCBI Taxonomy" id="3160968"/>
    <lineage>
        <taxon>Bacteria</taxon>
        <taxon>Bacillati</taxon>
        <taxon>Bacillota</taxon>
        <taxon>Bacilli</taxon>
        <taxon>Bacillales</taxon>
        <taxon>Paenibacillaceae</taxon>
        <taxon>Paenibacillus</taxon>
    </lineage>
</organism>
<accession>A0ACC7NU00</accession>
<dbReference type="EMBL" id="JBJURJ010000003">
    <property type="protein sequence ID" value="MFM9327817.1"/>
    <property type="molecule type" value="Genomic_DNA"/>
</dbReference>
<name>A0ACC7NU00_9BACL</name>
<keyword evidence="2" id="KW-1185">Reference proteome</keyword>
<evidence type="ECO:0000313" key="1">
    <source>
        <dbReference type="EMBL" id="MFM9327817.1"/>
    </source>
</evidence>
<comment type="caution">
    <text evidence="1">The sequence shown here is derived from an EMBL/GenBank/DDBJ whole genome shotgun (WGS) entry which is preliminary data.</text>
</comment>
<reference evidence="1" key="1">
    <citation type="submission" date="2024-12" db="EMBL/GenBank/DDBJ databases">
        <authorList>
            <person name="Wu N."/>
        </authorList>
    </citation>
    <scope>NUCLEOTIDE SEQUENCE</scope>
    <source>
        <strain evidence="1">P15</strain>
    </source>
</reference>
<proteinExistence type="predicted"/>
<evidence type="ECO:0000313" key="2">
    <source>
        <dbReference type="Proteomes" id="UP001631969"/>
    </source>
</evidence>
<gene>
    <name evidence="1" type="ORF">ACI1P1_05815</name>
</gene>